<organism evidence="5 6">
    <name type="scientific">Mycolicibacterium pulveris</name>
    <name type="common">Mycobacterium pulveris</name>
    <dbReference type="NCBI Taxonomy" id="36813"/>
    <lineage>
        <taxon>Bacteria</taxon>
        <taxon>Bacillati</taxon>
        <taxon>Actinomycetota</taxon>
        <taxon>Actinomycetes</taxon>
        <taxon>Mycobacteriales</taxon>
        <taxon>Mycobacteriaceae</taxon>
        <taxon>Mycolicibacterium</taxon>
    </lineage>
</organism>
<keyword evidence="3" id="KW-0472">Membrane</keyword>
<feature type="region of interest" description="Disordered" evidence="2">
    <location>
        <begin position="159"/>
        <end position="180"/>
    </location>
</feature>
<dbReference type="InterPro" id="IPR029000">
    <property type="entry name" value="Cyclophilin-like_dom_sf"/>
</dbReference>
<feature type="transmembrane region" description="Helical" evidence="3">
    <location>
        <begin position="87"/>
        <end position="117"/>
    </location>
</feature>
<comment type="function">
    <text evidence="1">PPIases accelerate the folding of proteins. It catalyzes the cis-trans isomerization of proline imidic peptide bonds in oligopeptides.</text>
</comment>
<dbReference type="InterPro" id="IPR044666">
    <property type="entry name" value="Cyclophilin_A-like"/>
</dbReference>
<keyword evidence="6" id="KW-1185">Reference proteome</keyword>
<keyword evidence="3" id="KW-0812">Transmembrane</keyword>
<dbReference type="EMBL" id="AP022599">
    <property type="protein sequence ID" value="BBY84124.1"/>
    <property type="molecule type" value="Genomic_DNA"/>
</dbReference>
<dbReference type="Proteomes" id="UP000467252">
    <property type="component" value="Chromosome"/>
</dbReference>
<accession>A0A7I7URL8</accession>
<sequence>MTVPPPPQPLPGGEFGQQPYDYPPEYSGYGYGYGYGYGSPYGYPPPARTNGLAVASLVCAFLLAPLGIVFGHMALSQIKKTGEEGRGLAVAGLVIGYAITAFTVLAIVISILLFMFLATALQDVDLYPESPRYTAAPAELPAFDPPAPPGANCQYPETVERPSKPVNGPRVGRVVTDPPGIDATITTNQGAIGVQLDNAKAPCTVNSFTSLARQGFFDDTTCHLLSTTATRHALQCGDPTGKGTGGPGYQFPNEYPTNQYRLNDPALRLPVRYPRGTVAMANTGQGTNGSQFLLIFDDSPMPPAYTAFGTIDAAGLALLDKIAAEGVAGGGDEGTPAVDVTIESVEIG</sequence>
<dbReference type="InterPro" id="IPR025241">
    <property type="entry name" value="DUF4190"/>
</dbReference>
<dbReference type="PROSITE" id="PS50072">
    <property type="entry name" value="CSA_PPIASE_2"/>
    <property type="match status" value="1"/>
</dbReference>
<evidence type="ECO:0000313" key="6">
    <source>
        <dbReference type="Proteomes" id="UP000467252"/>
    </source>
</evidence>
<dbReference type="Gene3D" id="2.40.100.10">
    <property type="entry name" value="Cyclophilin-like"/>
    <property type="match status" value="1"/>
</dbReference>
<evidence type="ECO:0000256" key="3">
    <source>
        <dbReference type="SAM" id="Phobius"/>
    </source>
</evidence>
<feature type="transmembrane region" description="Helical" evidence="3">
    <location>
        <begin position="52"/>
        <end position="75"/>
    </location>
</feature>
<dbReference type="CDD" id="cd00317">
    <property type="entry name" value="cyclophilin"/>
    <property type="match status" value="1"/>
</dbReference>
<feature type="domain" description="PPIase cyclophilin-type" evidence="4">
    <location>
        <begin position="190"/>
        <end position="347"/>
    </location>
</feature>
<evidence type="ECO:0000256" key="1">
    <source>
        <dbReference type="ARBA" id="ARBA00002388"/>
    </source>
</evidence>
<dbReference type="Pfam" id="PF00160">
    <property type="entry name" value="Pro_isomerase"/>
    <property type="match status" value="1"/>
</dbReference>
<proteinExistence type="predicted"/>
<dbReference type="GO" id="GO:0003755">
    <property type="term" value="F:peptidyl-prolyl cis-trans isomerase activity"/>
    <property type="evidence" value="ECO:0007669"/>
    <property type="project" value="InterPro"/>
</dbReference>
<evidence type="ECO:0000313" key="5">
    <source>
        <dbReference type="EMBL" id="BBY84124.1"/>
    </source>
</evidence>
<dbReference type="Pfam" id="PF13828">
    <property type="entry name" value="DUF4190"/>
    <property type="match status" value="1"/>
</dbReference>
<reference evidence="5 6" key="1">
    <citation type="journal article" date="2019" name="Emerg. Microbes Infect.">
        <title>Comprehensive subspecies identification of 175 nontuberculous mycobacteria species based on 7547 genomic profiles.</title>
        <authorList>
            <person name="Matsumoto Y."/>
            <person name="Kinjo T."/>
            <person name="Motooka D."/>
            <person name="Nabeya D."/>
            <person name="Jung N."/>
            <person name="Uechi K."/>
            <person name="Horii T."/>
            <person name="Iida T."/>
            <person name="Fujita J."/>
            <person name="Nakamura S."/>
        </authorList>
    </citation>
    <scope>NUCLEOTIDE SEQUENCE [LARGE SCALE GENOMIC DNA]</scope>
    <source>
        <strain evidence="5 6">JCM 6370</strain>
    </source>
</reference>
<dbReference type="RefSeq" id="WP_235674703.1">
    <property type="nucleotide sequence ID" value="NZ_AP022599.1"/>
</dbReference>
<keyword evidence="3" id="KW-1133">Transmembrane helix</keyword>
<dbReference type="SUPFAM" id="SSF50891">
    <property type="entry name" value="Cyclophilin-like"/>
    <property type="match status" value="1"/>
</dbReference>
<dbReference type="PANTHER" id="PTHR45625:SF3">
    <property type="entry name" value="PEPTIDYL-PROLYL CIS-TRANS ISOMERASE B-RELATED"/>
    <property type="match status" value="1"/>
</dbReference>
<dbReference type="PANTHER" id="PTHR45625">
    <property type="entry name" value="PEPTIDYL-PROLYL CIS-TRANS ISOMERASE-RELATED"/>
    <property type="match status" value="1"/>
</dbReference>
<evidence type="ECO:0000256" key="2">
    <source>
        <dbReference type="SAM" id="MobiDB-lite"/>
    </source>
</evidence>
<evidence type="ECO:0000259" key="4">
    <source>
        <dbReference type="PROSITE" id="PS50072"/>
    </source>
</evidence>
<dbReference type="InterPro" id="IPR002130">
    <property type="entry name" value="Cyclophilin-type_PPIase_dom"/>
</dbReference>
<gene>
    <name evidence="5" type="ORF">MPUL_52820</name>
</gene>
<dbReference type="AlphaFoldDB" id="A0A7I7URL8"/>
<name>A0A7I7URL8_MYCPV</name>
<protein>
    <submittedName>
        <fullName evidence="5">Cyclophilin</fullName>
    </submittedName>
</protein>